<dbReference type="GeneID" id="36550448"/>
<dbReference type="VEuPathDB" id="FungiDB:P170DRAFT_199225"/>
<proteinExistence type="predicted"/>
<evidence type="ECO:0000313" key="2">
    <source>
        <dbReference type="Proteomes" id="UP000234275"/>
    </source>
</evidence>
<dbReference type="Proteomes" id="UP000234275">
    <property type="component" value="Unassembled WGS sequence"/>
</dbReference>
<comment type="caution">
    <text evidence="1">The sequence shown here is derived from an EMBL/GenBank/DDBJ whole genome shotgun (WGS) entry which is preliminary data.</text>
</comment>
<organism evidence="1 2">
    <name type="scientific">Aspergillus steynii IBT 23096</name>
    <dbReference type="NCBI Taxonomy" id="1392250"/>
    <lineage>
        <taxon>Eukaryota</taxon>
        <taxon>Fungi</taxon>
        <taxon>Dikarya</taxon>
        <taxon>Ascomycota</taxon>
        <taxon>Pezizomycotina</taxon>
        <taxon>Eurotiomycetes</taxon>
        <taxon>Eurotiomycetidae</taxon>
        <taxon>Eurotiales</taxon>
        <taxon>Aspergillaceae</taxon>
        <taxon>Aspergillus</taxon>
        <taxon>Aspergillus subgen. Circumdati</taxon>
    </lineage>
</organism>
<evidence type="ECO:0000313" key="1">
    <source>
        <dbReference type="EMBL" id="PLB47883.1"/>
    </source>
</evidence>
<protein>
    <submittedName>
        <fullName evidence="1">Uncharacterized protein</fullName>
    </submittedName>
</protein>
<dbReference type="RefSeq" id="XP_024703185.1">
    <property type="nucleotide sequence ID" value="XM_024842750.1"/>
</dbReference>
<sequence>MTRGSPETGRGIAGERHTRITRVEGGLIDIIVCRHPAREQLSRFHTRMRDTERERRRRGRWLCAFLREILRLRLRRARTLAGSPLISHVIWRGSS</sequence>
<name>A0A2I2G4V4_9EURO</name>
<gene>
    <name evidence="1" type="ORF">P170DRAFT_199225</name>
</gene>
<reference evidence="1 2" key="1">
    <citation type="submission" date="2016-12" db="EMBL/GenBank/DDBJ databases">
        <title>The genomes of Aspergillus section Nigri reveals drivers in fungal speciation.</title>
        <authorList>
            <consortium name="DOE Joint Genome Institute"/>
            <person name="Vesth T.C."/>
            <person name="Nybo J."/>
            <person name="Theobald S."/>
            <person name="Brandl J."/>
            <person name="Frisvad J.C."/>
            <person name="Nielsen K.F."/>
            <person name="Lyhne E.K."/>
            <person name="Kogle M.E."/>
            <person name="Kuo A."/>
            <person name="Riley R."/>
            <person name="Clum A."/>
            <person name="Nolan M."/>
            <person name="Lipzen A."/>
            <person name="Salamov A."/>
            <person name="Henrissat B."/>
            <person name="Wiebenga A."/>
            <person name="De Vries R.P."/>
            <person name="Grigoriev I.V."/>
            <person name="Mortensen U.H."/>
            <person name="Andersen M.R."/>
            <person name="Baker S.E."/>
        </authorList>
    </citation>
    <scope>NUCLEOTIDE SEQUENCE [LARGE SCALE GENOMIC DNA]</scope>
    <source>
        <strain evidence="1 2">IBT 23096</strain>
    </source>
</reference>
<dbReference type="AlphaFoldDB" id="A0A2I2G4V4"/>
<accession>A0A2I2G4V4</accession>
<keyword evidence="2" id="KW-1185">Reference proteome</keyword>
<dbReference type="EMBL" id="MSFO01000005">
    <property type="protein sequence ID" value="PLB47883.1"/>
    <property type="molecule type" value="Genomic_DNA"/>
</dbReference>